<dbReference type="InterPro" id="IPR006748">
    <property type="entry name" value="NH2Glyco/OHUrea_AB-resist_kin"/>
</dbReference>
<keyword evidence="2" id="KW-1185">Reference proteome</keyword>
<dbReference type="Pfam" id="PF04655">
    <property type="entry name" value="APH_6_hur"/>
    <property type="match status" value="1"/>
</dbReference>
<gene>
    <name evidence="1" type="ORF">JOC77_000825</name>
</gene>
<dbReference type="Gene3D" id="3.90.1200.10">
    <property type="match status" value="1"/>
</dbReference>
<reference evidence="1 2" key="1">
    <citation type="submission" date="2021-01" db="EMBL/GenBank/DDBJ databases">
        <title>Genomic Encyclopedia of Type Strains, Phase IV (KMG-IV): sequencing the most valuable type-strain genomes for metagenomic binning, comparative biology and taxonomic classification.</title>
        <authorList>
            <person name="Goeker M."/>
        </authorList>
    </citation>
    <scope>NUCLEOTIDE SEQUENCE [LARGE SCALE GENOMIC DNA]</scope>
    <source>
        <strain evidence="1 2">DSM 105482</strain>
    </source>
</reference>
<dbReference type="Proteomes" id="UP000823486">
    <property type="component" value="Unassembled WGS sequence"/>
</dbReference>
<dbReference type="InterPro" id="IPR011009">
    <property type="entry name" value="Kinase-like_dom_sf"/>
</dbReference>
<accession>A0ABS2QEJ6</accession>
<dbReference type="SUPFAM" id="SSF56112">
    <property type="entry name" value="Protein kinase-like (PK-like)"/>
    <property type="match status" value="1"/>
</dbReference>
<protein>
    <submittedName>
        <fullName evidence="1">Streptomycin 6-kinase</fullName>
        <ecNumber evidence="1">2.7.1.72</ecNumber>
    </submittedName>
</protein>
<dbReference type="RefSeq" id="WP_204538887.1">
    <property type="nucleotide sequence ID" value="NZ_JAFBFI010000002.1"/>
</dbReference>
<proteinExistence type="predicted"/>
<organism evidence="1 2">
    <name type="scientific">Peribacillus deserti</name>
    <dbReference type="NCBI Taxonomy" id="673318"/>
    <lineage>
        <taxon>Bacteria</taxon>
        <taxon>Bacillati</taxon>
        <taxon>Bacillota</taxon>
        <taxon>Bacilli</taxon>
        <taxon>Bacillales</taxon>
        <taxon>Bacillaceae</taxon>
        <taxon>Peribacillus</taxon>
    </lineage>
</organism>
<comment type="caution">
    <text evidence="1">The sequence shown here is derived from an EMBL/GenBank/DDBJ whole genome shotgun (WGS) entry which is preliminary data.</text>
</comment>
<dbReference type="EMBL" id="JAFBFI010000002">
    <property type="protein sequence ID" value="MBM7691420.1"/>
    <property type="molecule type" value="Genomic_DNA"/>
</dbReference>
<dbReference type="GO" id="GO:0050300">
    <property type="term" value="F:aminoglycoside 6-kinase activity"/>
    <property type="evidence" value="ECO:0007669"/>
    <property type="project" value="UniProtKB-EC"/>
</dbReference>
<keyword evidence="1" id="KW-0808">Transferase</keyword>
<evidence type="ECO:0000313" key="2">
    <source>
        <dbReference type="Proteomes" id="UP000823486"/>
    </source>
</evidence>
<evidence type="ECO:0000313" key="1">
    <source>
        <dbReference type="EMBL" id="MBM7691420.1"/>
    </source>
</evidence>
<sequence length="302" mass="34446">MLIPDLFKKKIMGAFGAEGEAWLSKLETRVQEFVGKWSLTIEGPVSNLSYNYVLKARDQEGKPVILKLGVPGFDFQNEIHTLQVYNGEGFARLLKADGEKGALLLEQLRPGIMLSEEKDETLAVHYFLDVWMAIRRPVPPGISFPSIMDWASGLNRYLEAYPNGEGPITSEYITHASELFKEIHKTSEGDELLHGDLHHENILFSHDRGWLAIDPKGVSGDPYFGLSSYLINHLFDQKNPKELLSYRINLLTNNSRIDRERLLKAAAAMSVLYACWGIEDNDPEWKNTFECARWFEEFGEMY</sequence>
<dbReference type="EC" id="2.7.1.72" evidence="1"/>
<name>A0ABS2QEJ6_9BACI</name>